<organism evidence="1 4">
    <name type="scientific">Arsenophonus nasoniae</name>
    <name type="common">son-killer infecting Nasonia vitripennis</name>
    <dbReference type="NCBI Taxonomy" id="638"/>
    <lineage>
        <taxon>Bacteria</taxon>
        <taxon>Pseudomonadati</taxon>
        <taxon>Pseudomonadota</taxon>
        <taxon>Gammaproteobacteria</taxon>
        <taxon>Enterobacterales</taxon>
        <taxon>Morganellaceae</taxon>
        <taxon>Arsenophonus</taxon>
    </lineage>
</organism>
<dbReference type="Proteomes" id="UP001177595">
    <property type="component" value="Chromosome"/>
</dbReference>
<protein>
    <recommendedName>
        <fullName evidence="5">Lipoprotein</fullName>
    </recommendedName>
</protein>
<name>A0AA95K559_9GAMM</name>
<dbReference type="PROSITE" id="PS51257">
    <property type="entry name" value="PROKAR_LIPOPROTEIN"/>
    <property type="match status" value="1"/>
</dbReference>
<evidence type="ECO:0008006" key="5">
    <source>
        <dbReference type="Google" id="ProtNLM"/>
    </source>
</evidence>
<dbReference type="EMBL" id="CP123504">
    <property type="protein sequence ID" value="WGM01890.1"/>
    <property type="molecule type" value="Genomic_DNA"/>
</dbReference>
<accession>A0AA95K559</accession>
<dbReference type="RefSeq" id="WP_280623546.1">
    <property type="nucleotide sequence ID" value="NZ_CP123504.1"/>
</dbReference>
<dbReference type="EMBL" id="CP123504">
    <property type="protein sequence ID" value="WGL99991.1"/>
    <property type="molecule type" value="Genomic_DNA"/>
</dbReference>
<reference evidence="1" key="1">
    <citation type="submission" date="2023-04" db="EMBL/GenBank/DDBJ databases">
        <title>Genome dynamics across the evolutionary transition to endosymbiosis.</title>
        <authorList>
            <person name="Siozios S."/>
            <person name="Nadal-Jimenez P."/>
            <person name="Azagi T."/>
            <person name="Sprong H."/>
            <person name="Frost C.L."/>
            <person name="Parratt S.R."/>
            <person name="Taylor G."/>
            <person name="Brettell L."/>
            <person name="Lew K.C."/>
            <person name="Croft L."/>
            <person name="King K.C."/>
            <person name="Brockhurst M.A."/>
            <person name="Hypsa V."/>
            <person name="Novakova E."/>
            <person name="Darby A.C."/>
            <person name="Hurst G.D.D."/>
        </authorList>
    </citation>
    <scope>NUCLEOTIDE SEQUENCE</scope>
    <source>
        <strain evidence="1">APv</strain>
    </source>
</reference>
<evidence type="ECO:0000313" key="4">
    <source>
        <dbReference type="Proteomes" id="UP001177595"/>
    </source>
</evidence>
<dbReference type="AlphaFoldDB" id="A0AA95K559"/>
<evidence type="ECO:0000313" key="1">
    <source>
        <dbReference type="EMBL" id="WGL99991.1"/>
    </source>
</evidence>
<sequence length="82" mass="9340">MKKILVVSFSLMLIGCTGINRQTKKVDCVGLINIQTTNKTESVKLIKYDPINKQFYSAGKPFLGMMGWFNVNRFDNVICTKF</sequence>
<evidence type="ECO:0000313" key="3">
    <source>
        <dbReference type="EMBL" id="WGM01890.1"/>
    </source>
</evidence>
<dbReference type="EMBL" id="CP123504">
    <property type="protein sequence ID" value="WGM00343.1"/>
    <property type="molecule type" value="Genomic_DNA"/>
</dbReference>
<gene>
    <name evidence="3" type="ORF">QE210_01810</name>
    <name evidence="1" type="ORF">QE210_08730</name>
    <name evidence="2" type="ORF">QE210_10685</name>
</gene>
<proteinExistence type="predicted"/>
<evidence type="ECO:0000313" key="2">
    <source>
        <dbReference type="EMBL" id="WGM00343.1"/>
    </source>
</evidence>